<gene>
    <name evidence="1" type="ORF">GCM10009304_03230</name>
</gene>
<dbReference type="RefSeq" id="WP_188981388.1">
    <property type="nucleotide sequence ID" value="NZ_BMPO01000001.1"/>
</dbReference>
<sequence length="80" mass="8903">MQATRNDIEKLIDDAQSTVEHIRNAGRSVPEWALTEVTLARNVLEAHDRGDDPSHALGVLQTFQDGNKEEKDAFFSDPAL</sequence>
<evidence type="ECO:0000313" key="2">
    <source>
        <dbReference type="Proteomes" id="UP000635983"/>
    </source>
</evidence>
<keyword evidence="2" id="KW-1185">Reference proteome</keyword>
<dbReference type="AlphaFoldDB" id="A0A917US24"/>
<comment type="caution">
    <text evidence="1">The sequence shown here is derived from an EMBL/GenBank/DDBJ whole genome shotgun (WGS) entry which is preliminary data.</text>
</comment>
<reference evidence="1" key="1">
    <citation type="journal article" date="2014" name="Int. J. Syst. Evol. Microbiol.">
        <title>Complete genome sequence of Corynebacterium casei LMG S-19264T (=DSM 44701T), isolated from a smear-ripened cheese.</title>
        <authorList>
            <consortium name="US DOE Joint Genome Institute (JGI-PGF)"/>
            <person name="Walter F."/>
            <person name="Albersmeier A."/>
            <person name="Kalinowski J."/>
            <person name="Ruckert C."/>
        </authorList>
    </citation>
    <scope>NUCLEOTIDE SEQUENCE</scope>
    <source>
        <strain evidence="1">JCM 30078</strain>
    </source>
</reference>
<proteinExistence type="predicted"/>
<name>A0A917US24_9PSED</name>
<evidence type="ECO:0000313" key="1">
    <source>
        <dbReference type="EMBL" id="GGJ80826.1"/>
    </source>
</evidence>
<reference evidence="1" key="2">
    <citation type="submission" date="2020-09" db="EMBL/GenBank/DDBJ databases">
        <authorList>
            <person name="Sun Q."/>
            <person name="Ohkuma M."/>
        </authorList>
    </citation>
    <scope>NUCLEOTIDE SEQUENCE</scope>
    <source>
        <strain evidence="1">JCM 30078</strain>
    </source>
</reference>
<organism evidence="1 2">
    <name type="scientific">Pseudomonas matsuisoli</name>
    <dbReference type="NCBI Taxonomy" id="1515666"/>
    <lineage>
        <taxon>Bacteria</taxon>
        <taxon>Pseudomonadati</taxon>
        <taxon>Pseudomonadota</taxon>
        <taxon>Gammaproteobacteria</taxon>
        <taxon>Pseudomonadales</taxon>
        <taxon>Pseudomonadaceae</taxon>
        <taxon>Pseudomonas</taxon>
    </lineage>
</organism>
<protein>
    <submittedName>
        <fullName evidence="1">Uncharacterized protein</fullName>
    </submittedName>
</protein>
<dbReference type="EMBL" id="BMPO01000001">
    <property type="protein sequence ID" value="GGJ80826.1"/>
    <property type="molecule type" value="Genomic_DNA"/>
</dbReference>
<dbReference type="Proteomes" id="UP000635983">
    <property type="component" value="Unassembled WGS sequence"/>
</dbReference>
<accession>A0A917US24</accession>